<dbReference type="PANTHER" id="PTHR30535">
    <property type="entry name" value="VITAMIN B12-BINDING PROTEIN"/>
    <property type="match status" value="1"/>
</dbReference>
<dbReference type="Proteomes" id="UP000305675">
    <property type="component" value="Unassembled WGS sequence"/>
</dbReference>
<dbReference type="InterPro" id="IPR054828">
    <property type="entry name" value="Vit_B12_bind_prot"/>
</dbReference>
<reference evidence="3 4" key="1">
    <citation type="submission" date="2019-04" db="EMBL/GenBank/DDBJ databases">
        <authorList>
            <person name="Hwang J.C."/>
        </authorList>
    </citation>
    <scope>NUCLEOTIDE SEQUENCE [LARGE SCALE GENOMIC DNA]</scope>
    <source>
        <strain evidence="3 4">IMCC35002</strain>
    </source>
</reference>
<dbReference type="EMBL" id="SWCJ01000024">
    <property type="protein sequence ID" value="TKB50082.1"/>
    <property type="molecule type" value="Genomic_DNA"/>
</dbReference>
<dbReference type="InterPro" id="IPR002491">
    <property type="entry name" value="ABC_transptr_periplasmic_BD"/>
</dbReference>
<name>A0A4U1BGI1_9GAMM</name>
<evidence type="ECO:0000256" key="1">
    <source>
        <dbReference type="ARBA" id="ARBA00022729"/>
    </source>
</evidence>
<comment type="caution">
    <text evidence="3">The sequence shown here is derived from an EMBL/GenBank/DDBJ whole genome shotgun (WGS) entry which is preliminary data.</text>
</comment>
<dbReference type="OrthoDB" id="6495095at2"/>
<dbReference type="GO" id="GO:0071281">
    <property type="term" value="P:cellular response to iron ion"/>
    <property type="evidence" value="ECO:0007669"/>
    <property type="project" value="TreeGrafter"/>
</dbReference>
<evidence type="ECO:0000259" key="2">
    <source>
        <dbReference type="PROSITE" id="PS50983"/>
    </source>
</evidence>
<dbReference type="SUPFAM" id="SSF53807">
    <property type="entry name" value="Helical backbone' metal receptor"/>
    <property type="match status" value="1"/>
</dbReference>
<sequence>MLALAAPERIVALTPHSVEMLYAIGAGERIVATVSYADYPEAAKAIPRVGRHDHLDLEQIMLLKPDLIVLGVNDTAAQLYQQLQLLGVPIVDSGVDAIDEVPDRLETLGELTGNASQAKQVAAEFRHQLKALRSRYRHQSPVPVFLQVFPEPLITTANGWLSQIISDCGGDNVFDGAENGMTSEYPQISVEQVLVRQPQLIIRPHHGGMDLDAMDWSRWPEIPAVAGNHILDMDGDTLNRTGPRVLIGMAQVCQAIDDVRGQP</sequence>
<dbReference type="NCBIfam" id="NF038402">
    <property type="entry name" value="TroA_like"/>
    <property type="match status" value="1"/>
</dbReference>
<keyword evidence="4" id="KW-1185">Reference proteome</keyword>
<proteinExistence type="predicted"/>
<evidence type="ECO:0000313" key="3">
    <source>
        <dbReference type="EMBL" id="TKB50082.1"/>
    </source>
</evidence>
<protein>
    <submittedName>
        <fullName evidence="3">Cobalamin-binding protein</fullName>
    </submittedName>
</protein>
<dbReference type="PROSITE" id="PS50983">
    <property type="entry name" value="FE_B12_PBP"/>
    <property type="match status" value="1"/>
</dbReference>
<gene>
    <name evidence="3" type="ORF">FCL42_20015</name>
</gene>
<evidence type="ECO:0000313" key="4">
    <source>
        <dbReference type="Proteomes" id="UP000305675"/>
    </source>
</evidence>
<keyword evidence="1" id="KW-0732">Signal</keyword>
<dbReference type="Pfam" id="PF01497">
    <property type="entry name" value="Peripla_BP_2"/>
    <property type="match status" value="1"/>
</dbReference>
<organism evidence="3 4">
    <name type="scientific">Ferrimonas aestuarii</name>
    <dbReference type="NCBI Taxonomy" id="2569539"/>
    <lineage>
        <taxon>Bacteria</taxon>
        <taxon>Pseudomonadati</taxon>
        <taxon>Pseudomonadota</taxon>
        <taxon>Gammaproteobacteria</taxon>
        <taxon>Alteromonadales</taxon>
        <taxon>Ferrimonadaceae</taxon>
        <taxon>Ferrimonas</taxon>
    </lineage>
</organism>
<dbReference type="AlphaFoldDB" id="A0A4U1BGI1"/>
<feature type="domain" description="Fe/B12 periplasmic-binding" evidence="2">
    <location>
        <begin position="9"/>
        <end position="263"/>
    </location>
</feature>
<dbReference type="PANTHER" id="PTHR30535:SF34">
    <property type="entry name" value="MOLYBDATE-BINDING PROTEIN MOLA"/>
    <property type="match status" value="1"/>
</dbReference>
<dbReference type="Gene3D" id="3.40.50.1980">
    <property type="entry name" value="Nitrogenase molybdenum iron protein domain"/>
    <property type="match status" value="2"/>
</dbReference>
<accession>A0A4U1BGI1</accession>
<dbReference type="CDD" id="cd01144">
    <property type="entry name" value="BtuF"/>
    <property type="match status" value="1"/>
</dbReference>
<dbReference type="InterPro" id="IPR050902">
    <property type="entry name" value="ABC_Transporter_SBP"/>
</dbReference>